<dbReference type="PATRIC" id="fig|1121448.10.peg.921"/>
<dbReference type="STRING" id="1121448.DGI_0921"/>
<evidence type="ECO:0000313" key="1">
    <source>
        <dbReference type="EMBL" id="AGW12809.1"/>
    </source>
</evidence>
<accession>T2G9F6</accession>
<proteinExistence type="predicted"/>
<reference evidence="1 2" key="1">
    <citation type="journal article" date="2013" name="J. Bacteriol.">
        <title>Roles of HynAB and Ech, the only two hydrogenases found in the model sulfate reducer Desulfovibrio gigas.</title>
        <authorList>
            <person name="Morais-Silva F.O."/>
            <person name="Santos C.I."/>
            <person name="Rodrigues R."/>
            <person name="Pereira I.A."/>
            <person name="Rodrigues-Pousada C."/>
        </authorList>
    </citation>
    <scope>NUCLEOTIDE SEQUENCE [LARGE SCALE GENOMIC DNA]</scope>
    <source>
        <strain evidence="2">ATCC 19364 / DSM 1382 / NCIMB 9332 / VKM B-1759</strain>
    </source>
</reference>
<evidence type="ECO:0000313" key="2">
    <source>
        <dbReference type="Proteomes" id="UP000016587"/>
    </source>
</evidence>
<protein>
    <submittedName>
        <fullName evidence="1">Uncharacterized protein</fullName>
    </submittedName>
</protein>
<dbReference type="EMBL" id="CP006585">
    <property type="protein sequence ID" value="AGW12809.1"/>
    <property type="molecule type" value="Genomic_DNA"/>
</dbReference>
<keyword evidence="2" id="KW-1185">Reference proteome</keyword>
<dbReference type="KEGG" id="dgg:DGI_0921"/>
<dbReference type="Proteomes" id="UP000016587">
    <property type="component" value="Chromosome"/>
</dbReference>
<dbReference type="AlphaFoldDB" id="T2G9F6"/>
<dbReference type="HOGENOM" id="CLU_2842594_0_0_7"/>
<sequence>MATASEQIRNCAVALGTMMHAVNDEHAALLRVVRQNLQAAADQAEALERKPLLVVVPGVAHAPRA</sequence>
<name>T2G9F6_MEGG1</name>
<organism evidence="1 2">
    <name type="scientific">Megalodesulfovibrio gigas (strain ATCC 19364 / DSM 1382 / NCIMB 9332 / VKM B-1759)</name>
    <name type="common">Desulfovibrio gigas</name>
    <dbReference type="NCBI Taxonomy" id="1121448"/>
    <lineage>
        <taxon>Bacteria</taxon>
        <taxon>Pseudomonadati</taxon>
        <taxon>Thermodesulfobacteriota</taxon>
        <taxon>Desulfovibrionia</taxon>
        <taxon>Desulfovibrionales</taxon>
        <taxon>Desulfovibrionaceae</taxon>
        <taxon>Megalodesulfovibrio</taxon>
    </lineage>
</organism>
<reference evidence="2" key="2">
    <citation type="submission" date="2013-07" db="EMBL/GenBank/DDBJ databases">
        <authorList>
            <person name="Morais-Silva F.O."/>
            <person name="Rezende A.M."/>
            <person name="Pimentel C."/>
            <person name="Resende D.M."/>
            <person name="Santos C.I."/>
            <person name="Clemente C."/>
            <person name="de Oliveira L.M."/>
            <person name="da Silva S.M."/>
            <person name="Costa D.A."/>
            <person name="Varela-Raposo A."/>
            <person name="Horacio E.C.A."/>
            <person name="Matos M."/>
            <person name="Flores O."/>
            <person name="Ruiz J.C."/>
            <person name="Rodrigues-Pousada C."/>
        </authorList>
    </citation>
    <scope>NUCLEOTIDE SEQUENCE [LARGE SCALE GENOMIC DNA]</scope>
    <source>
        <strain evidence="2">ATCC 19364 / DSM 1382 / NCIMB 9332 / VKM B-1759</strain>
    </source>
</reference>
<gene>
    <name evidence="1" type="ORF">DGI_0921</name>
</gene>